<sequence length="156" mass="18051">MEIQHIILDDAKAEHRELAIWRSGEINEVRLSDTEYKVYHRLELSAHNHTALFHYGIVEALNQLPFISESGHGLDSWDEAFLPAALLPKMEEILQKCMEEIEPGSISKVMLGWHEEPVAVAYWRLVSSDEVRRFMQELMRFAREAAAAGHDLEWIL</sequence>
<gene>
    <name evidence="1" type="ORF">FGF68_07855</name>
</gene>
<keyword evidence="2" id="KW-1185">Reference proteome</keyword>
<evidence type="ECO:0000313" key="1">
    <source>
        <dbReference type="EMBL" id="TNJ36376.1"/>
    </source>
</evidence>
<comment type="caution">
    <text evidence="1">The sequence shown here is derived from an EMBL/GenBank/DDBJ whole genome shotgun (WGS) entry which is preliminary data.</text>
</comment>
<evidence type="ECO:0008006" key="3">
    <source>
        <dbReference type="Google" id="ProtNLM"/>
    </source>
</evidence>
<accession>A0A5C4RYJ9</accession>
<evidence type="ECO:0000313" key="2">
    <source>
        <dbReference type="Proteomes" id="UP000309544"/>
    </source>
</evidence>
<protein>
    <recommendedName>
        <fullName evidence="3">DUF1877 family protein</fullName>
    </recommendedName>
</protein>
<organism evidence="1 2">
    <name type="scientific">Prosthecochloris vibrioformis</name>
    <name type="common">Chlorobium vibrioforme</name>
    <dbReference type="NCBI Taxonomy" id="1098"/>
    <lineage>
        <taxon>Bacteria</taxon>
        <taxon>Pseudomonadati</taxon>
        <taxon>Chlorobiota</taxon>
        <taxon>Chlorobiia</taxon>
        <taxon>Chlorobiales</taxon>
        <taxon>Chlorobiaceae</taxon>
        <taxon>Prosthecochloris</taxon>
    </lineage>
</organism>
<dbReference type="RefSeq" id="WP_068866142.1">
    <property type="nucleotide sequence ID" value="NZ_VDCI01000006.1"/>
</dbReference>
<proteinExistence type="predicted"/>
<dbReference type="Proteomes" id="UP000309544">
    <property type="component" value="Unassembled WGS sequence"/>
</dbReference>
<dbReference type="EMBL" id="VDCI01000006">
    <property type="protein sequence ID" value="TNJ36376.1"/>
    <property type="molecule type" value="Genomic_DNA"/>
</dbReference>
<reference evidence="1 2" key="1">
    <citation type="submission" date="2019-05" db="EMBL/GenBank/DDBJ databases">
        <title>Draft Whole-Genome sequence of the green sulfur bacterium Prosthecochloris vibrioformis DSM 260.</title>
        <authorList>
            <person name="Meyer T.E."/>
            <person name="Kyndt J.A."/>
        </authorList>
    </citation>
    <scope>NUCLEOTIDE SEQUENCE [LARGE SCALE GENOMIC DNA]</scope>
    <source>
        <strain evidence="1 2">DSM 260</strain>
    </source>
</reference>
<dbReference type="AlphaFoldDB" id="A0A5C4RYJ9"/>
<name>A0A5C4RYJ9_PROVB</name>